<proteinExistence type="predicted"/>
<dbReference type="InterPro" id="IPR025272">
    <property type="entry name" value="SocA_Panacea"/>
</dbReference>
<evidence type="ECO:0000313" key="2">
    <source>
        <dbReference type="EMBL" id="RDB36869.1"/>
    </source>
</evidence>
<sequence length="301" mass="35185">MKINHLKKGGFKMDCINCGNKKFDIKKVRMETLLKEDQLEVIAEAFVCTKCRHEMMNTEQMANFRVLASDTYRKKHELLTSNEIVSFRKKMAMTQTEFAKYLGVGEASVKRWESHHIQDESQNELIRLKCDELYAIKNMLNIEWKSAPSDEFSGNRKFNINTFTHLVLHLLSVTKSPIYLNKALFYVDFKNFQKFGKSVTGARYVALDYGPCPDQFKEIYRYLEEHKFISRSGKHDLKALRDSDLSIFDDKELEVIKDITERSKKDGGKEIFELSHKEIAFTETTKYIDYISYLKSSSLLV</sequence>
<comment type="caution">
    <text evidence="2">The sequence shown here is derived from an EMBL/GenBank/DDBJ whole genome shotgun (WGS) entry which is preliminary data.</text>
</comment>
<evidence type="ECO:0000313" key="3">
    <source>
        <dbReference type="Proteomes" id="UP000253934"/>
    </source>
</evidence>
<dbReference type="CDD" id="cd00093">
    <property type="entry name" value="HTH_XRE"/>
    <property type="match status" value="1"/>
</dbReference>
<dbReference type="GO" id="GO:0003677">
    <property type="term" value="F:DNA binding"/>
    <property type="evidence" value="ECO:0007669"/>
    <property type="project" value="InterPro"/>
</dbReference>
<dbReference type="Proteomes" id="UP000253934">
    <property type="component" value="Unassembled WGS sequence"/>
</dbReference>
<reference evidence="2" key="1">
    <citation type="submission" date="2018-04" db="EMBL/GenBank/DDBJ databases">
        <title>Draft genome sequence of the Candidatus Spirobacillus cienkowskii, a pathogen of freshwater Daphnia species, reconstructed from hemolymph metagenomic reads.</title>
        <authorList>
            <person name="Bresciani L."/>
            <person name="Lemos L.N."/>
            <person name="Wale N."/>
            <person name="Lin J.Y."/>
            <person name="Fernandes G.R."/>
            <person name="Duffy M.A."/>
            <person name="Rodrigues J.M."/>
        </authorList>
    </citation>
    <scope>NUCLEOTIDE SEQUENCE [LARGE SCALE GENOMIC DNA]</scope>
    <source>
        <strain evidence="2">Binning01</strain>
    </source>
</reference>
<dbReference type="EMBL" id="QOVW01000020">
    <property type="protein sequence ID" value="RDB36869.1"/>
    <property type="molecule type" value="Genomic_DNA"/>
</dbReference>
<dbReference type="SUPFAM" id="SSF47413">
    <property type="entry name" value="lambda repressor-like DNA-binding domains"/>
    <property type="match status" value="1"/>
</dbReference>
<accession>A0A369KQB5</accession>
<feature type="domain" description="HTH cro/C1-type" evidence="1">
    <location>
        <begin position="84"/>
        <end position="114"/>
    </location>
</feature>
<name>A0A369KQB5_9BACT</name>
<dbReference type="PROSITE" id="PS50943">
    <property type="entry name" value="HTH_CROC1"/>
    <property type="match status" value="1"/>
</dbReference>
<dbReference type="Gene3D" id="1.10.260.40">
    <property type="entry name" value="lambda repressor-like DNA-binding domains"/>
    <property type="match status" value="1"/>
</dbReference>
<dbReference type="InterPro" id="IPR022452">
    <property type="entry name" value="MqsA"/>
</dbReference>
<keyword evidence="3" id="KW-1185">Reference proteome</keyword>
<dbReference type="InterPro" id="IPR001387">
    <property type="entry name" value="Cro/C1-type_HTH"/>
</dbReference>
<gene>
    <name evidence="2" type="ORF">DCC88_02870</name>
</gene>
<protein>
    <submittedName>
        <fullName evidence="2">DUF4065 domain-containing protein</fullName>
    </submittedName>
</protein>
<organism evidence="2 3">
    <name type="scientific">Spirobacillus cienkowskii</name>
    <dbReference type="NCBI Taxonomy" id="495820"/>
    <lineage>
        <taxon>Bacteria</taxon>
        <taxon>Pseudomonadati</taxon>
        <taxon>Bdellovibrionota</taxon>
        <taxon>Oligoflexia</taxon>
        <taxon>Silvanigrellales</taxon>
        <taxon>Spirobacillus</taxon>
    </lineage>
</organism>
<evidence type="ECO:0000259" key="1">
    <source>
        <dbReference type="PROSITE" id="PS50943"/>
    </source>
</evidence>
<dbReference type="NCBIfam" id="TIGR03830">
    <property type="entry name" value="CxxCG_CxxCG_HTH"/>
    <property type="match status" value="1"/>
</dbReference>
<dbReference type="AlphaFoldDB" id="A0A369KQB5"/>
<dbReference type="Pfam" id="PF13274">
    <property type="entry name" value="SocA_Panacea"/>
    <property type="match status" value="1"/>
</dbReference>
<dbReference type="InterPro" id="IPR010982">
    <property type="entry name" value="Lambda_DNA-bd_dom_sf"/>
</dbReference>